<accession>A0A914S0M1</accession>
<dbReference type="WBParaSite" id="PEQ_0001190201-mRNA-1">
    <property type="protein sequence ID" value="PEQ_0001190201-mRNA-1"/>
    <property type="gene ID" value="PEQ_0001190201"/>
</dbReference>
<evidence type="ECO:0000313" key="2">
    <source>
        <dbReference type="WBParaSite" id="PEQ_0001190201-mRNA-1"/>
    </source>
</evidence>
<reference evidence="2" key="1">
    <citation type="submission" date="2022-11" db="UniProtKB">
        <authorList>
            <consortium name="WormBaseParasite"/>
        </authorList>
    </citation>
    <scope>IDENTIFICATION</scope>
</reference>
<proteinExistence type="predicted"/>
<evidence type="ECO:0000313" key="1">
    <source>
        <dbReference type="Proteomes" id="UP000887564"/>
    </source>
</evidence>
<dbReference type="Proteomes" id="UP000887564">
    <property type="component" value="Unplaced"/>
</dbReference>
<organism evidence="1 2">
    <name type="scientific">Parascaris equorum</name>
    <name type="common">Equine roundworm</name>
    <dbReference type="NCBI Taxonomy" id="6256"/>
    <lineage>
        <taxon>Eukaryota</taxon>
        <taxon>Metazoa</taxon>
        <taxon>Ecdysozoa</taxon>
        <taxon>Nematoda</taxon>
        <taxon>Chromadorea</taxon>
        <taxon>Rhabditida</taxon>
        <taxon>Spirurina</taxon>
        <taxon>Ascaridomorpha</taxon>
        <taxon>Ascaridoidea</taxon>
        <taxon>Ascarididae</taxon>
        <taxon>Parascaris</taxon>
    </lineage>
</organism>
<dbReference type="AlphaFoldDB" id="A0A914S0M1"/>
<name>A0A914S0M1_PAREQ</name>
<sequence>MAHALDVLRSSTHLCITVKSNLLGFKEMIAQPDRAVDVDPISATPLTSPPSRFAKHKITAQGNGGGRSLLNSAMQISTSSVQPANCLISAARLGLD</sequence>
<protein>
    <submittedName>
        <fullName evidence="2">Uncharacterized protein</fullName>
    </submittedName>
</protein>
<keyword evidence="1" id="KW-1185">Reference proteome</keyword>